<feature type="domain" description="CENP-V/GFA" evidence="5">
    <location>
        <begin position="1"/>
        <end position="114"/>
    </location>
</feature>
<evidence type="ECO:0000256" key="4">
    <source>
        <dbReference type="ARBA" id="ARBA00023239"/>
    </source>
</evidence>
<evidence type="ECO:0000256" key="2">
    <source>
        <dbReference type="ARBA" id="ARBA00022723"/>
    </source>
</evidence>
<dbReference type="GO" id="GO:0016846">
    <property type="term" value="F:carbon-sulfur lyase activity"/>
    <property type="evidence" value="ECO:0007669"/>
    <property type="project" value="InterPro"/>
</dbReference>
<keyword evidence="3" id="KW-0862">Zinc</keyword>
<keyword evidence="7" id="KW-1185">Reference proteome</keyword>
<evidence type="ECO:0000313" key="7">
    <source>
        <dbReference type="Proteomes" id="UP000317078"/>
    </source>
</evidence>
<dbReference type="Proteomes" id="UP000317078">
    <property type="component" value="Unassembled WGS sequence"/>
</dbReference>
<reference evidence="6 7" key="1">
    <citation type="journal article" date="2019" name="Environ. Microbiol.">
        <title>Species interactions and distinct microbial communities in high Arctic permafrost affected cryosols are associated with the CH4 and CO2 gas fluxes.</title>
        <authorList>
            <person name="Altshuler I."/>
            <person name="Hamel J."/>
            <person name="Turney S."/>
            <person name="Magnuson E."/>
            <person name="Levesque R."/>
            <person name="Greer C."/>
            <person name="Whyte L.G."/>
        </authorList>
    </citation>
    <scope>NUCLEOTIDE SEQUENCE [LARGE SCALE GENOMIC DNA]</scope>
    <source>
        <strain evidence="6 7">S9.3B</strain>
    </source>
</reference>
<keyword evidence="2" id="KW-0479">Metal-binding</keyword>
<evidence type="ECO:0000313" key="6">
    <source>
        <dbReference type="EMBL" id="TPG56910.1"/>
    </source>
</evidence>
<dbReference type="AlphaFoldDB" id="A0A502G683"/>
<organism evidence="6 7">
    <name type="scientific">Muricoccus nepalensis</name>
    <dbReference type="NCBI Taxonomy" id="1854500"/>
    <lineage>
        <taxon>Bacteria</taxon>
        <taxon>Pseudomonadati</taxon>
        <taxon>Pseudomonadota</taxon>
        <taxon>Alphaproteobacteria</taxon>
        <taxon>Acetobacterales</taxon>
        <taxon>Roseomonadaceae</taxon>
        <taxon>Muricoccus</taxon>
    </lineage>
</organism>
<evidence type="ECO:0000259" key="5">
    <source>
        <dbReference type="PROSITE" id="PS51891"/>
    </source>
</evidence>
<evidence type="ECO:0000256" key="3">
    <source>
        <dbReference type="ARBA" id="ARBA00022833"/>
    </source>
</evidence>
<gene>
    <name evidence="6" type="ORF">EAH89_12615</name>
</gene>
<dbReference type="SUPFAM" id="SSF51316">
    <property type="entry name" value="Mss4-like"/>
    <property type="match status" value="1"/>
</dbReference>
<dbReference type="PROSITE" id="PS51891">
    <property type="entry name" value="CENP_V_GFA"/>
    <property type="match status" value="1"/>
</dbReference>
<keyword evidence="4" id="KW-0456">Lyase</keyword>
<dbReference type="OrthoDB" id="9807246at2"/>
<protein>
    <submittedName>
        <fullName evidence="6">GFA family protein</fullName>
    </submittedName>
</protein>
<comment type="similarity">
    <text evidence="1">Belongs to the Gfa family.</text>
</comment>
<sequence>MRYETLSEPLRVTTCHCRFCQRATGSAYLVEPIFPLADLRVTKGAPRTYDHRSEGSGKIVHVHFCGDCGTKLYMTFERFATSCGVFAGTFDDPNWFEINGANAKHIFIGVARHETILPPGVPTFPRHAMTNDGAPEEPVVFAEARVVRPGGAGPVG</sequence>
<dbReference type="EMBL" id="RCZP01000010">
    <property type="protein sequence ID" value="TPG56910.1"/>
    <property type="molecule type" value="Genomic_DNA"/>
</dbReference>
<dbReference type="PANTHER" id="PTHR33337">
    <property type="entry name" value="GFA DOMAIN-CONTAINING PROTEIN"/>
    <property type="match status" value="1"/>
</dbReference>
<dbReference type="InterPro" id="IPR006913">
    <property type="entry name" value="CENP-V/GFA"/>
</dbReference>
<comment type="caution">
    <text evidence="6">The sequence shown here is derived from an EMBL/GenBank/DDBJ whole genome shotgun (WGS) entry which is preliminary data.</text>
</comment>
<accession>A0A502G683</accession>
<dbReference type="GO" id="GO:0046872">
    <property type="term" value="F:metal ion binding"/>
    <property type="evidence" value="ECO:0007669"/>
    <property type="project" value="UniProtKB-KW"/>
</dbReference>
<dbReference type="Pfam" id="PF04828">
    <property type="entry name" value="GFA"/>
    <property type="match status" value="1"/>
</dbReference>
<dbReference type="Gene3D" id="3.90.1590.10">
    <property type="entry name" value="glutathione-dependent formaldehyde- activating enzyme (gfa)"/>
    <property type="match status" value="1"/>
</dbReference>
<name>A0A502G683_9PROT</name>
<dbReference type="PANTHER" id="PTHR33337:SF40">
    <property type="entry name" value="CENP-V_GFA DOMAIN-CONTAINING PROTEIN-RELATED"/>
    <property type="match status" value="1"/>
</dbReference>
<proteinExistence type="inferred from homology"/>
<evidence type="ECO:0000256" key="1">
    <source>
        <dbReference type="ARBA" id="ARBA00005495"/>
    </source>
</evidence>
<dbReference type="InterPro" id="IPR011057">
    <property type="entry name" value="Mss4-like_sf"/>
</dbReference>